<dbReference type="RefSeq" id="WP_148757802.1">
    <property type="nucleotide sequence ID" value="NZ_VSRQ01000001.1"/>
</dbReference>
<reference evidence="2 3" key="1">
    <citation type="submission" date="2019-08" db="EMBL/GenBank/DDBJ databases">
        <title>Actinomadura sp. nov. CYP1-5 isolated from mountain soil.</title>
        <authorList>
            <person name="Songsumanus A."/>
            <person name="Kuncharoen N."/>
            <person name="Kudo T."/>
            <person name="Yuki M."/>
            <person name="Igarashi Y."/>
            <person name="Tanasupawat S."/>
        </authorList>
    </citation>
    <scope>NUCLEOTIDE SEQUENCE [LARGE SCALE GENOMIC DNA]</scope>
    <source>
        <strain evidence="2 3">CYP1-5</strain>
    </source>
</reference>
<keyword evidence="3" id="KW-1185">Reference proteome</keyword>
<accession>A0A5D3FZ57</accession>
<dbReference type="AlphaFoldDB" id="A0A5D3FZ57"/>
<organism evidence="2 3">
    <name type="scientific">Actinomadura decatromicini</name>
    <dbReference type="NCBI Taxonomy" id="2604572"/>
    <lineage>
        <taxon>Bacteria</taxon>
        <taxon>Bacillati</taxon>
        <taxon>Actinomycetota</taxon>
        <taxon>Actinomycetes</taxon>
        <taxon>Streptosporangiales</taxon>
        <taxon>Thermomonosporaceae</taxon>
        <taxon>Actinomadura</taxon>
    </lineage>
</organism>
<evidence type="ECO:0000313" key="2">
    <source>
        <dbReference type="EMBL" id="TYK53216.1"/>
    </source>
</evidence>
<sequence length="158" mass="16349">MKKTPVLVAVGALGITLGGAAVLASVATDAGPSPRSAGQVAAATALKKSDYGPWSSHFANGSLRCRTYASAGTSGGRVWHYGKIECNKRVAMIDVVSGTNPGKPAISQHLCRDVTSCETKAWVNNPSGNQSWSVTTTGSVGTMWLSGERLSAHVTFRA</sequence>
<name>A0A5D3FZ57_9ACTN</name>
<dbReference type="EMBL" id="VSRQ01000001">
    <property type="protein sequence ID" value="TYK53216.1"/>
    <property type="molecule type" value="Genomic_DNA"/>
</dbReference>
<evidence type="ECO:0000256" key="1">
    <source>
        <dbReference type="SAM" id="SignalP"/>
    </source>
</evidence>
<gene>
    <name evidence="2" type="ORF">FXF68_05725</name>
</gene>
<dbReference type="Proteomes" id="UP000323505">
    <property type="component" value="Unassembled WGS sequence"/>
</dbReference>
<feature type="signal peptide" evidence="1">
    <location>
        <begin position="1"/>
        <end position="24"/>
    </location>
</feature>
<keyword evidence="1" id="KW-0732">Signal</keyword>
<protein>
    <submittedName>
        <fullName evidence="2">Uncharacterized protein</fullName>
    </submittedName>
</protein>
<feature type="chain" id="PRO_5039386828" evidence="1">
    <location>
        <begin position="25"/>
        <end position="158"/>
    </location>
</feature>
<evidence type="ECO:0000313" key="3">
    <source>
        <dbReference type="Proteomes" id="UP000323505"/>
    </source>
</evidence>
<proteinExistence type="predicted"/>
<comment type="caution">
    <text evidence="2">The sequence shown here is derived from an EMBL/GenBank/DDBJ whole genome shotgun (WGS) entry which is preliminary data.</text>
</comment>